<dbReference type="InterPro" id="IPR004474">
    <property type="entry name" value="LytR_CpsA_psr"/>
</dbReference>
<dbReference type="Proteomes" id="UP000215145">
    <property type="component" value="Unassembled WGS sequence"/>
</dbReference>
<dbReference type="EMBL" id="NMUQ01000003">
    <property type="protein sequence ID" value="OXM13855.1"/>
    <property type="molecule type" value="Genomic_DNA"/>
</dbReference>
<dbReference type="Pfam" id="PF03816">
    <property type="entry name" value="LytR_cpsA_psr"/>
    <property type="match status" value="1"/>
</dbReference>
<reference evidence="3 4" key="1">
    <citation type="submission" date="2017-07" db="EMBL/GenBank/DDBJ databases">
        <title>Paenibacillus herberti R33 genome sequencing and assembly.</title>
        <authorList>
            <person name="Su W."/>
        </authorList>
    </citation>
    <scope>NUCLEOTIDE SEQUENCE [LARGE SCALE GENOMIC DNA]</scope>
    <source>
        <strain evidence="3 4">R33</strain>
    </source>
</reference>
<dbReference type="Gene3D" id="3.40.630.190">
    <property type="entry name" value="LCP protein"/>
    <property type="match status" value="1"/>
</dbReference>
<dbReference type="OrthoDB" id="27330at2"/>
<accession>A0A229NVW0</accession>
<dbReference type="NCBIfam" id="TIGR00350">
    <property type="entry name" value="lytR_cpsA_psr"/>
    <property type="match status" value="1"/>
</dbReference>
<name>A0A229NVW0_9BACL</name>
<comment type="caution">
    <text evidence="3">The sequence shown here is derived from an EMBL/GenBank/DDBJ whole genome shotgun (WGS) entry which is preliminary data.</text>
</comment>
<protein>
    <recommendedName>
        <fullName evidence="2">Cell envelope-related transcriptional attenuator domain-containing protein</fullName>
    </recommendedName>
</protein>
<evidence type="ECO:0000256" key="1">
    <source>
        <dbReference type="ARBA" id="ARBA00006068"/>
    </source>
</evidence>
<evidence type="ECO:0000313" key="3">
    <source>
        <dbReference type="EMBL" id="OXM13855.1"/>
    </source>
</evidence>
<dbReference type="InterPro" id="IPR050922">
    <property type="entry name" value="LytR/CpsA/Psr_CW_biosynth"/>
</dbReference>
<evidence type="ECO:0000313" key="4">
    <source>
        <dbReference type="Proteomes" id="UP000215145"/>
    </source>
</evidence>
<dbReference type="AlphaFoldDB" id="A0A229NVW0"/>
<keyword evidence="4" id="KW-1185">Reference proteome</keyword>
<gene>
    <name evidence="3" type="ORF">CGZ75_22165</name>
</gene>
<sequence>MKQKRVLITVLSILLVVGLSMAGLGWYAYNSIKATANKVYEPTKRITYVSKDTEVTLPEEEAVASDNLPFTVLLMGVDERTGDVGRTDTIMLLAVNPVKNDALLLSIPRDTRTTLIGRDVEDKINHAYAFGGVNMAVQTVESLLDYPVDYYVKVNMEGFAKVVDLLGGVEVNNPFAFTIDGQSYEKGPLKLTGERALLYSRMRYDDPRGDLGRQNRQRDIIQQVMKNALTVSSLTKANSMLEEIGSNVKTDISFDTMKDLLVNYRPKIEKISQQEIKGRGARIGGIYYYMVDQAERNRVHDLIKEHQQQTKPVKK</sequence>
<evidence type="ECO:0000259" key="2">
    <source>
        <dbReference type="Pfam" id="PF03816"/>
    </source>
</evidence>
<dbReference type="PANTHER" id="PTHR33392">
    <property type="entry name" value="POLYISOPRENYL-TEICHOIC ACID--PEPTIDOGLYCAN TEICHOIC ACID TRANSFERASE TAGU"/>
    <property type="match status" value="1"/>
</dbReference>
<feature type="domain" description="Cell envelope-related transcriptional attenuator" evidence="2">
    <location>
        <begin position="86"/>
        <end position="228"/>
    </location>
</feature>
<organism evidence="3 4">
    <name type="scientific">Paenibacillus herberti</name>
    <dbReference type="NCBI Taxonomy" id="1619309"/>
    <lineage>
        <taxon>Bacteria</taxon>
        <taxon>Bacillati</taxon>
        <taxon>Bacillota</taxon>
        <taxon>Bacilli</taxon>
        <taxon>Bacillales</taxon>
        <taxon>Paenibacillaceae</taxon>
        <taxon>Paenibacillus</taxon>
    </lineage>
</organism>
<comment type="similarity">
    <text evidence="1">Belongs to the LytR/CpsA/Psr (LCP) family.</text>
</comment>
<proteinExistence type="inferred from homology"/>
<dbReference type="PANTHER" id="PTHR33392:SF6">
    <property type="entry name" value="POLYISOPRENYL-TEICHOIC ACID--PEPTIDOGLYCAN TEICHOIC ACID TRANSFERASE TAGU"/>
    <property type="match status" value="1"/>
</dbReference>